<accession>A0A6J6BYT3</accession>
<evidence type="ECO:0000256" key="4">
    <source>
        <dbReference type="ARBA" id="ARBA00023002"/>
    </source>
</evidence>
<dbReference type="PANTHER" id="PTHR43400">
    <property type="entry name" value="FUMARATE REDUCTASE"/>
    <property type="match status" value="1"/>
</dbReference>
<dbReference type="GO" id="GO:0008202">
    <property type="term" value="P:steroid metabolic process"/>
    <property type="evidence" value="ECO:0007669"/>
    <property type="project" value="UniProtKB-ARBA"/>
</dbReference>
<organism evidence="6">
    <name type="scientific">freshwater metagenome</name>
    <dbReference type="NCBI Taxonomy" id="449393"/>
    <lineage>
        <taxon>unclassified sequences</taxon>
        <taxon>metagenomes</taxon>
        <taxon>ecological metagenomes</taxon>
    </lineage>
</organism>
<dbReference type="EMBL" id="CAEZSR010000009">
    <property type="protein sequence ID" value="CAB4543248.1"/>
    <property type="molecule type" value="Genomic_DNA"/>
</dbReference>
<dbReference type="SUPFAM" id="SSF51905">
    <property type="entry name" value="FAD/NAD(P)-binding domain"/>
    <property type="match status" value="1"/>
</dbReference>
<keyword evidence="3" id="KW-0274">FAD</keyword>
<protein>
    <submittedName>
        <fullName evidence="6">Unannotated protein</fullName>
    </submittedName>
</protein>
<dbReference type="PRINTS" id="PR00368">
    <property type="entry name" value="FADPNR"/>
</dbReference>
<dbReference type="InterPro" id="IPR003953">
    <property type="entry name" value="FAD-dep_OxRdtase_2_FAD-bd"/>
</dbReference>
<keyword evidence="2" id="KW-0285">Flavoprotein</keyword>
<gene>
    <name evidence="6" type="ORF">UFOPK1493_00455</name>
</gene>
<dbReference type="Gene3D" id="3.90.700.10">
    <property type="entry name" value="Succinate dehydrogenase/fumarate reductase flavoprotein, catalytic domain"/>
    <property type="match status" value="1"/>
</dbReference>
<feature type="domain" description="FAD-dependent oxidoreductase 2 FAD-binding" evidence="5">
    <location>
        <begin position="13"/>
        <end position="516"/>
    </location>
</feature>
<dbReference type="InterPro" id="IPR027477">
    <property type="entry name" value="Succ_DH/fumarate_Rdtase_cat_sf"/>
</dbReference>
<dbReference type="AlphaFoldDB" id="A0A6J6BYT3"/>
<dbReference type="Gene3D" id="3.50.50.60">
    <property type="entry name" value="FAD/NAD(P)-binding domain"/>
    <property type="match status" value="2"/>
</dbReference>
<dbReference type="Pfam" id="PF00890">
    <property type="entry name" value="FAD_binding_2"/>
    <property type="match status" value="1"/>
</dbReference>
<dbReference type="PANTHER" id="PTHR43400:SF10">
    <property type="entry name" value="3-OXOSTEROID 1-DEHYDROGENASE"/>
    <property type="match status" value="1"/>
</dbReference>
<dbReference type="SUPFAM" id="SSF56425">
    <property type="entry name" value="Succinate dehydrogenase/fumarate reductase flavoprotein, catalytic domain"/>
    <property type="match status" value="1"/>
</dbReference>
<dbReference type="GO" id="GO:0016491">
    <property type="term" value="F:oxidoreductase activity"/>
    <property type="evidence" value="ECO:0007669"/>
    <property type="project" value="UniProtKB-KW"/>
</dbReference>
<reference evidence="6" key="1">
    <citation type="submission" date="2020-05" db="EMBL/GenBank/DDBJ databases">
        <authorList>
            <person name="Chiriac C."/>
            <person name="Salcher M."/>
            <person name="Ghai R."/>
            <person name="Kavagutti S V."/>
        </authorList>
    </citation>
    <scope>NUCLEOTIDE SEQUENCE</scope>
</reference>
<proteinExistence type="predicted"/>
<dbReference type="InterPro" id="IPR050315">
    <property type="entry name" value="FAD-oxidoreductase_2"/>
</dbReference>
<evidence type="ECO:0000256" key="1">
    <source>
        <dbReference type="ARBA" id="ARBA00001974"/>
    </source>
</evidence>
<evidence type="ECO:0000256" key="2">
    <source>
        <dbReference type="ARBA" id="ARBA00022630"/>
    </source>
</evidence>
<comment type="cofactor">
    <cofactor evidence="1">
        <name>FAD</name>
        <dbReference type="ChEBI" id="CHEBI:57692"/>
    </cofactor>
</comment>
<evidence type="ECO:0000256" key="3">
    <source>
        <dbReference type="ARBA" id="ARBA00022827"/>
    </source>
</evidence>
<sequence>MPEVPVDAADAADLVVVGTGAAGFSAAITAARAGLDVLMLEKRPELGGTTARSGTWIWVPNHRLMREAGIDDPRDAALRYMARLNRPDRYEPDHSTLGLPPEEHAMLAAFYDHAAEALDELVDAGAIDPVMLDRAPDYFAELPENAAPYGRVIVSRGRERPDQLTGRELVDDLAATARRLGVRIETGCAVRDVVRDGDGTVRGVVTAGGRRIAARRGVVFATGGFTHAEDLLRDFVTVPVRHGGAAPGSEGDFVRIGQRLGARLHNMSAAWLAPVPIEPLVADPTAFTTNIFALRGDSMILVDRTGRRVTNEKLAYNELASVFLRWDPATAEYPNLRLFMVFDDATARLFADGKSGNPLPLPGVPAPHVVTGETIDELAERLAERLETAVPEVAGGIRLDPAFGPTLAATIDAYGDDADVGVDRAFGRGASPIELFRNGPPRPGNDRNPAMFRFSPVGPYHAIVLAPATLDTKGGPAIDIHGRVLSADGSVIPGLYAAGNCAGFPSAQAYWAGGATVGLAITFGHLAARHAAAS</sequence>
<name>A0A6J6BYT3_9ZZZZ</name>
<keyword evidence="4" id="KW-0560">Oxidoreductase</keyword>
<dbReference type="InterPro" id="IPR036188">
    <property type="entry name" value="FAD/NAD-bd_sf"/>
</dbReference>
<evidence type="ECO:0000313" key="6">
    <source>
        <dbReference type="EMBL" id="CAB4543248.1"/>
    </source>
</evidence>
<evidence type="ECO:0000259" key="5">
    <source>
        <dbReference type="Pfam" id="PF00890"/>
    </source>
</evidence>